<dbReference type="KEGG" id="cpas:Clopa_2782"/>
<dbReference type="RefSeq" id="WP_015615914.1">
    <property type="nucleotide sequence ID" value="NC_021182.1"/>
</dbReference>
<evidence type="ECO:0000313" key="3">
    <source>
        <dbReference type="Proteomes" id="UP000013523"/>
    </source>
</evidence>
<dbReference type="AlphaFoldDB" id="R4KDC3"/>
<organism evidence="2 3">
    <name type="scientific">Clostridium pasteurianum BC1</name>
    <dbReference type="NCBI Taxonomy" id="86416"/>
    <lineage>
        <taxon>Bacteria</taxon>
        <taxon>Bacillati</taxon>
        <taxon>Bacillota</taxon>
        <taxon>Clostridia</taxon>
        <taxon>Eubacteriales</taxon>
        <taxon>Clostridiaceae</taxon>
        <taxon>Clostridium</taxon>
    </lineage>
</organism>
<dbReference type="PATRIC" id="fig|86416.3.peg.2768"/>
<proteinExistence type="predicted"/>
<sequence>MTIKVNFKPGGSYDQTDLINQFMSLFSDGVNQGLQVVECSPASLNVNVASGSLMCSGYFFYNDATVTVPIQTNTSGYTRIDTLCVSITDENFTVVQGIPSSSPVAPTISDSMLFPLANITIGNNVSVLNNNTIQIVSPPNEFRIGGLTFKFGKSPFNTNPTGQATANVTFDTPFSNGCKYVLAIDNGGAAYSYGTTGYSKTGFTWWASVSNTLTVAPIYLAIGY</sequence>
<evidence type="ECO:0000313" key="2">
    <source>
        <dbReference type="EMBL" id="AGK97620.1"/>
    </source>
</evidence>
<accession>R4KDC3</accession>
<gene>
    <name evidence="2" type="ORF">Clopa_2782</name>
</gene>
<reference evidence="2 3" key="1">
    <citation type="submission" date="2012-01" db="EMBL/GenBank/DDBJ databases">
        <title>Complete sequence of chromosome of Clostridium pasteurianum BC1.</title>
        <authorList>
            <consortium name="US DOE Joint Genome Institute"/>
            <person name="Lucas S."/>
            <person name="Han J."/>
            <person name="Lapidus A."/>
            <person name="Cheng J.-F."/>
            <person name="Goodwin L."/>
            <person name="Pitluck S."/>
            <person name="Peters L."/>
            <person name="Mikhailova N."/>
            <person name="Teshima H."/>
            <person name="Detter J.C."/>
            <person name="Han C."/>
            <person name="Tapia R."/>
            <person name="Land M."/>
            <person name="Hauser L."/>
            <person name="Kyrpides N."/>
            <person name="Ivanova N."/>
            <person name="Pagani I."/>
            <person name="Dunn J."/>
            <person name="Taghavi S."/>
            <person name="Francis A."/>
            <person name="van der Lelie D."/>
            <person name="Woyke T."/>
        </authorList>
    </citation>
    <scope>NUCLEOTIDE SEQUENCE [LARGE SCALE GENOMIC DNA]</scope>
    <source>
        <strain evidence="2 3">BC1</strain>
    </source>
</reference>
<keyword evidence="3" id="KW-1185">Reference proteome</keyword>
<name>R4KDC3_CLOPA</name>
<dbReference type="HOGENOM" id="CLU_1233284_0_0_9"/>
<feature type="domain" description="Putative tail fiber protein gp53-like C-terminal" evidence="1">
    <location>
        <begin position="145"/>
        <end position="224"/>
    </location>
</feature>
<dbReference type="STRING" id="86416.Clopa_2782"/>
<evidence type="ECO:0000259" key="1">
    <source>
        <dbReference type="Pfam" id="PF21882"/>
    </source>
</evidence>
<dbReference type="Pfam" id="PF21882">
    <property type="entry name" value="Gp53-like_C"/>
    <property type="match status" value="1"/>
</dbReference>
<dbReference type="EMBL" id="CP003261">
    <property type="protein sequence ID" value="AGK97620.1"/>
    <property type="molecule type" value="Genomic_DNA"/>
</dbReference>
<protein>
    <recommendedName>
        <fullName evidence="1">Putative tail fiber protein gp53-like C-terminal domain-containing protein</fullName>
    </recommendedName>
</protein>
<dbReference type="OrthoDB" id="9795386at2"/>
<dbReference type="InterPro" id="IPR054075">
    <property type="entry name" value="Gp53-like_C"/>
</dbReference>
<dbReference type="Proteomes" id="UP000013523">
    <property type="component" value="Chromosome"/>
</dbReference>